<sequence>MSLFSGLVLAGISTAGAVRLPSTTPAASLWSAPFSAHGRGVPAGSAAVSPPPSAGLSAMRHGLTPRDFLPSTSRKHAGCLAALLLDVNPLVLSDISTPSASLSPCVHPDTPVCSSASLLDRKVASSSVAALQTGLSGSGDVPESALTRRAESRTWAPSDALSQVFGGATAPGISSQFPVLPLLKSFSGSLSPPSPKGLRDQDGEEHLIQEEAENGKDVSPSPGEAKRTSHLSADALLTEAGNNSREDPRKRTGRPHVDARSTHLQAAIHAAVGLAVSDALRQVAKLNDELEELSRTLLRMDRGDAGEKGPEKSAEGSVAQELSFETLDSIKLPLEGSTAQKVLAGARQSFRNAANASLSASAQDSAGLQGLQETEVATELREGEERLLSIVDSALRSIFQEQMNLLVFHILQLMPSSVPASPVPGAHASEKRGHQSSSFHQGGERNPPSPVTAGLQQFENLLKRSVPAAEQRKRWGANPLRLQLQRQLLKWEKERNAERSRDTRQTRSQQALLQVLQRQQEQLEQLQQHIQQSQQPTPLSFGAAYRVPDTNLQLAAAARQGKLHLNLSCLPDEAAAAGAAGGILGSQGFVKGVEAAGNLGVSVNFGL</sequence>
<name>A0A2A9MGX8_BESBE</name>
<feature type="region of interest" description="Disordered" evidence="2">
    <location>
        <begin position="419"/>
        <end position="453"/>
    </location>
</feature>
<organism evidence="4 5">
    <name type="scientific">Besnoitia besnoiti</name>
    <name type="common">Apicomplexan protozoan</name>
    <dbReference type="NCBI Taxonomy" id="94643"/>
    <lineage>
        <taxon>Eukaryota</taxon>
        <taxon>Sar</taxon>
        <taxon>Alveolata</taxon>
        <taxon>Apicomplexa</taxon>
        <taxon>Conoidasida</taxon>
        <taxon>Coccidia</taxon>
        <taxon>Eucoccidiorida</taxon>
        <taxon>Eimeriorina</taxon>
        <taxon>Sarcocystidae</taxon>
        <taxon>Besnoitia</taxon>
    </lineage>
</organism>
<comment type="caution">
    <text evidence="4">The sequence shown here is derived from an EMBL/GenBank/DDBJ whole genome shotgun (WGS) entry which is preliminary data.</text>
</comment>
<evidence type="ECO:0000256" key="3">
    <source>
        <dbReference type="SAM" id="SignalP"/>
    </source>
</evidence>
<accession>A0A2A9MGX8</accession>
<reference evidence="4 5" key="1">
    <citation type="submission" date="2017-09" db="EMBL/GenBank/DDBJ databases">
        <title>Genome sequencing of Besnoitia besnoiti strain Bb-Ger1.</title>
        <authorList>
            <person name="Schares G."/>
            <person name="Venepally P."/>
            <person name="Lorenzi H.A."/>
        </authorList>
    </citation>
    <scope>NUCLEOTIDE SEQUENCE [LARGE SCALE GENOMIC DNA]</scope>
    <source>
        <strain evidence="4 5">Bb-Ger1</strain>
    </source>
</reference>
<dbReference type="GeneID" id="40311639"/>
<feature type="region of interest" description="Disordered" evidence="2">
    <location>
        <begin position="133"/>
        <end position="153"/>
    </location>
</feature>
<evidence type="ECO:0000313" key="5">
    <source>
        <dbReference type="Proteomes" id="UP000224006"/>
    </source>
</evidence>
<gene>
    <name evidence="4" type="ORF">BESB_067130</name>
</gene>
<evidence type="ECO:0000256" key="1">
    <source>
        <dbReference type="SAM" id="Coils"/>
    </source>
</evidence>
<protein>
    <submittedName>
        <fullName evidence="4">Uncharacterized protein</fullName>
    </submittedName>
</protein>
<dbReference type="EMBL" id="NWUJ01000006">
    <property type="protein sequence ID" value="PFH34680.1"/>
    <property type="molecule type" value="Genomic_DNA"/>
</dbReference>
<dbReference type="Proteomes" id="UP000224006">
    <property type="component" value="Chromosome VI"/>
</dbReference>
<dbReference type="VEuPathDB" id="ToxoDB:BESB_067130"/>
<keyword evidence="5" id="KW-1185">Reference proteome</keyword>
<dbReference type="AlphaFoldDB" id="A0A2A9MGX8"/>
<feature type="coiled-coil region" evidence="1">
    <location>
        <begin position="481"/>
        <end position="536"/>
    </location>
</feature>
<feature type="signal peptide" evidence="3">
    <location>
        <begin position="1"/>
        <end position="17"/>
    </location>
</feature>
<dbReference type="KEGG" id="bbes:BESB_067130"/>
<feature type="chain" id="PRO_5013038362" evidence="3">
    <location>
        <begin position="18"/>
        <end position="607"/>
    </location>
</feature>
<keyword evidence="3" id="KW-0732">Signal</keyword>
<proteinExistence type="predicted"/>
<keyword evidence="1" id="KW-0175">Coiled coil</keyword>
<dbReference type="RefSeq" id="XP_029218689.1">
    <property type="nucleotide sequence ID" value="XM_029365106.1"/>
</dbReference>
<feature type="compositionally biased region" description="Basic and acidic residues" evidence="2">
    <location>
        <begin position="244"/>
        <end position="258"/>
    </location>
</feature>
<evidence type="ECO:0000256" key="2">
    <source>
        <dbReference type="SAM" id="MobiDB-lite"/>
    </source>
</evidence>
<feature type="region of interest" description="Disordered" evidence="2">
    <location>
        <begin position="238"/>
        <end position="258"/>
    </location>
</feature>
<dbReference type="OrthoDB" id="1597724at2759"/>
<feature type="coiled-coil region" evidence="1">
    <location>
        <begin position="276"/>
        <end position="303"/>
    </location>
</feature>
<evidence type="ECO:0000313" key="4">
    <source>
        <dbReference type="EMBL" id="PFH34680.1"/>
    </source>
</evidence>